<proteinExistence type="inferred from homology"/>
<evidence type="ECO:0000256" key="6">
    <source>
        <dbReference type="ARBA" id="ARBA00022490"/>
    </source>
</evidence>
<evidence type="ECO:0000313" key="9">
    <source>
        <dbReference type="EMBL" id="PSR76176.1"/>
    </source>
</evidence>
<evidence type="ECO:0000256" key="1">
    <source>
        <dbReference type="ARBA" id="ARBA00004123"/>
    </source>
</evidence>
<organism evidence="9 10">
    <name type="scientific">Hermanssonia centrifuga</name>
    <dbReference type="NCBI Taxonomy" id="98765"/>
    <lineage>
        <taxon>Eukaryota</taxon>
        <taxon>Fungi</taxon>
        <taxon>Dikarya</taxon>
        <taxon>Basidiomycota</taxon>
        <taxon>Agaricomycotina</taxon>
        <taxon>Agaricomycetes</taxon>
        <taxon>Polyporales</taxon>
        <taxon>Meruliaceae</taxon>
        <taxon>Hermanssonia</taxon>
    </lineage>
</organism>
<dbReference type="PANTHER" id="PTHR18829">
    <property type="entry name" value="PROTEIN YAE1 HOMOLOG"/>
    <property type="match status" value="1"/>
</dbReference>
<dbReference type="InterPro" id="IPR038881">
    <property type="entry name" value="Yae1-like"/>
</dbReference>
<dbReference type="GO" id="GO:0005737">
    <property type="term" value="C:cytoplasm"/>
    <property type="evidence" value="ECO:0007669"/>
    <property type="project" value="UniProtKB-SubCell"/>
</dbReference>
<evidence type="ECO:0000256" key="5">
    <source>
        <dbReference type="ARBA" id="ARBA00018400"/>
    </source>
</evidence>
<dbReference type="InterPro" id="IPR019191">
    <property type="entry name" value="Essential_protein_Yae1_N"/>
</dbReference>
<evidence type="ECO:0000256" key="2">
    <source>
        <dbReference type="ARBA" id="ARBA00004496"/>
    </source>
</evidence>
<evidence type="ECO:0000313" key="10">
    <source>
        <dbReference type="Proteomes" id="UP000186601"/>
    </source>
</evidence>
<dbReference type="EMBL" id="MLYV02000859">
    <property type="protein sequence ID" value="PSR76176.1"/>
    <property type="molecule type" value="Genomic_DNA"/>
</dbReference>
<dbReference type="GO" id="GO:0005634">
    <property type="term" value="C:nucleus"/>
    <property type="evidence" value="ECO:0007669"/>
    <property type="project" value="UniProtKB-SubCell"/>
</dbReference>
<comment type="subcellular location">
    <subcellularLocation>
        <location evidence="2">Cytoplasm</location>
    </subcellularLocation>
    <subcellularLocation>
        <location evidence="1">Nucleus</location>
    </subcellularLocation>
</comment>
<keyword evidence="7" id="KW-0539">Nucleus</keyword>
<accession>A0A2R6NTU0</accession>
<feature type="domain" description="Essential protein Yae1 N-terminal" evidence="8">
    <location>
        <begin position="31"/>
        <end position="70"/>
    </location>
</feature>
<dbReference type="OrthoDB" id="20086at2759"/>
<evidence type="ECO:0000256" key="7">
    <source>
        <dbReference type="ARBA" id="ARBA00023242"/>
    </source>
</evidence>
<protein>
    <recommendedName>
        <fullName evidence="5">Protein YAE1</fullName>
    </recommendedName>
    <alternativeName>
        <fullName evidence="4">Protein yae1</fullName>
    </alternativeName>
</protein>
<evidence type="ECO:0000259" key="8">
    <source>
        <dbReference type="Pfam" id="PF09811"/>
    </source>
</evidence>
<gene>
    <name evidence="9" type="ORF">PHLCEN_2v8599</name>
</gene>
<dbReference type="STRING" id="98765.A0A2R6NTU0"/>
<reference evidence="9 10" key="1">
    <citation type="submission" date="2018-02" db="EMBL/GenBank/DDBJ databases">
        <title>Genome sequence of the basidiomycete white-rot fungus Phlebia centrifuga.</title>
        <authorList>
            <person name="Granchi Z."/>
            <person name="Peng M."/>
            <person name="de Vries R.P."/>
            <person name="Hilden K."/>
            <person name="Makela M.R."/>
            <person name="Grigoriev I."/>
            <person name="Riley R."/>
        </authorList>
    </citation>
    <scope>NUCLEOTIDE SEQUENCE [LARGE SCALE GENOMIC DNA]</scope>
    <source>
        <strain evidence="9 10">FBCC195</strain>
    </source>
</reference>
<comment type="similarity">
    <text evidence="3">Belongs to the YAE1 family.</text>
</comment>
<dbReference type="PANTHER" id="PTHR18829:SF0">
    <property type="entry name" value="PROTEIN YAE1 HOMOLOG"/>
    <property type="match status" value="1"/>
</dbReference>
<keyword evidence="10" id="KW-1185">Reference proteome</keyword>
<evidence type="ECO:0000256" key="3">
    <source>
        <dbReference type="ARBA" id="ARBA00007096"/>
    </source>
</evidence>
<keyword evidence="6" id="KW-0963">Cytoplasm</keyword>
<dbReference type="Pfam" id="PF09811">
    <property type="entry name" value="Yae1_N"/>
    <property type="match status" value="1"/>
</dbReference>
<evidence type="ECO:0000256" key="4">
    <source>
        <dbReference type="ARBA" id="ARBA00017286"/>
    </source>
</evidence>
<dbReference type="Proteomes" id="UP000186601">
    <property type="component" value="Unassembled WGS sequence"/>
</dbReference>
<comment type="caution">
    <text evidence="9">The sequence shown here is derived from an EMBL/GenBank/DDBJ whole genome shotgun (WGS) entry which is preliminary data.</text>
</comment>
<name>A0A2R6NTU0_9APHY</name>
<dbReference type="AlphaFoldDB" id="A0A2R6NTU0"/>
<sequence>MDDDDSPWDNNNRALQDSEWSKISSDFVNAGYREGITAGKESALQGGFDEGFAQTGAPLGRQLGLFRGFASALLSYLSNMPDPLPQHEALMQETRVISAALGNIRFSDIVPPDLEAEAHAREHLETANNDDDGDLVPNEELQEKRDMEGLEDSMTRMSAGAVASVDNKGRPTAEDVTRLASRLQAVASQLSLSLPEG</sequence>